<organism evidence="1 2">
    <name type="scientific">Bordetella genomosp. 12</name>
    <dbReference type="NCBI Taxonomy" id="463035"/>
    <lineage>
        <taxon>Bacteria</taxon>
        <taxon>Pseudomonadati</taxon>
        <taxon>Pseudomonadota</taxon>
        <taxon>Betaproteobacteria</taxon>
        <taxon>Burkholderiales</taxon>
        <taxon>Alcaligenaceae</taxon>
        <taxon>Bordetella</taxon>
    </lineage>
</organism>
<gene>
    <name evidence="1" type="ORF">CAL22_18600</name>
</gene>
<evidence type="ECO:0008006" key="3">
    <source>
        <dbReference type="Google" id="ProtNLM"/>
    </source>
</evidence>
<keyword evidence="2" id="KW-1185">Reference proteome</keyword>
<proteinExistence type="predicted"/>
<dbReference type="OrthoDB" id="9997468at2"/>
<dbReference type="Proteomes" id="UP000216429">
    <property type="component" value="Unassembled WGS sequence"/>
</dbReference>
<dbReference type="AlphaFoldDB" id="A0A261VCD1"/>
<comment type="caution">
    <text evidence="1">The sequence shown here is derived from an EMBL/GenBank/DDBJ whole genome shotgun (WGS) entry which is preliminary data.</text>
</comment>
<evidence type="ECO:0000313" key="1">
    <source>
        <dbReference type="EMBL" id="OZI71804.1"/>
    </source>
</evidence>
<sequence length="170" mass="17237">MAVVQRDASGHISVREGANSIFGTGAATGSVIGAVVGILGGPVGILLGFSGGALFGSLADADAATGDDLLLSSLSAQILPGTTALIADVEEVDPSLLDAFVKSSGGRALRVRYDELFDEVASSVAAAEAAADAAEDAIRAGKKAERKAERDKKWDAVKAKLEKFFSSSRA</sequence>
<evidence type="ECO:0000313" key="2">
    <source>
        <dbReference type="Proteomes" id="UP000216429"/>
    </source>
</evidence>
<reference evidence="2" key="1">
    <citation type="submission" date="2017-05" db="EMBL/GenBank/DDBJ databases">
        <title>Complete and WGS of Bordetella genogroups.</title>
        <authorList>
            <person name="Spilker T."/>
            <person name="Lipuma J."/>
        </authorList>
    </citation>
    <scope>NUCLEOTIDE SEQUENCE [LARGE SCALE GENOMIC DNA]</scope>
    <source>
        <strain evidence="2">AU6712</strain>
    </source>
</reference>
<dbReference type="RefSeq" id="WP_094815711.1">
    <property type="nucleotide sequence ID" value="NZ_NEVU01000003.1"/>
</dbReference>
<dbReference type="EMBL" id="NEVU01000003">
    <property type="protein sequence ID" value="OZI71804.1"/>
    <property type="molecule type" value="Genomic_DNA"/>
</dbReference>
<name>A0A261VCD1_9BORD</name>
<accession>A0A261VCD1</accession>
<protein>
    <recommendedName>
        <fullName evidence="3">DUF1269 domain-containing protein</fullName>
    </recommendedName>
</protein>